<protein>
    <recommendedName>
        <fullName evidence="7">Pru domain-containing protein</fullName>
    </recommendedName>
</protein>
<dbReference type="Proteomes" id="UP000799441">
    <property type="component" value="Unassembled WGS sequence"/>
</dbReference>
<dbReference type="Gene3D" id="2.30.29.70">
    <property type="entry name" value="Proteasomal ubiquitin receptor Rpn13/ADRM1"/>
    <property type="match status" value="1"/>
</dbReference>
<comment type="subcellular location">
    <subcellularLocation>
        <location evidence="2">Cytoplasm</location>
    </subcellularLocation>
    <subcellularLocation>
        <location evidence="1">Nucleus</location>
    </subcellularLocation>
</comment>
<evidence type="ECO:0000256" key="2">
    <source>
        <dbReference type="ARBA" id="ARBA00004496"/>
    </source>
</evidence>
<proteinExistence type="predicted"/>
<organism evidence="8 9">
    <name type="scientific">Polychaeton citri CBS 116435</name>
    <dbReference type="NCBI Taxonomy" id="1314669"/>
    <lineage>
        <taxon>Eukaryota</taxon>
        <taxon>Fungi</taxon>
        <taxon>Dikarya</taxon>
        <taxon>Ascomycota</taxon>
        <taxon>Pezizomycotina</taxon>
        <taxon>Dothideomycetes</taxon>
        <taxon>Dothideomycetidae</taxon>
        <taxon>Capnodiales</taxon>
        <taxon>Capnodiaceae</taxon>
        <taxon>Polychaeton</taxon>
    </lineage>
</organism>
<evidence type="ECO:0000256" key="4">
    <source>
        <dbReference type="ARBA" id="ARBA00022942"/>
    </source>
</evidence>
<evidence type="ECO:0000256" key="3">
    <source>
        <dbReference type="ARBA" id="ARBA00022490"/>
    </source>
</evidence>
<dbReference type="GO" id="GO:0061133">
    <property type="term" value="F:endopeptidase activator activity"/>
    <property type="evidence" value="ECO:0007669"/>
    <property type="project" value="TreeGrafter"/>
</dbReference>
<comment type="caution">
    <text evidence="8">The sequence shown here is derived from an EMBL/GenBank/DDBJ whole genome shotgun (WGS) entry which is preliminary data.</text>
</comment>
<dbReference type="GO" id="GO:0008541">
    <property type="term" value="C:proteasome regulatory particle, lid subcomplex"/>
    <property type="evidence" value="ECO:0007669"/>
    <property type="project" value="TreeGrafter"/>
</dbReference>
<reference evidence="8" key="1">
    <citation type="journal article" date="2020" name="Stud. Mycol.">
        <title>101 Dothideomycetes genomes: a test case for predicting lifestyles and emergence of pathogens.</title>
        <authorList>
            <person name="Haridas S."/>
            <person name="Albert R."/>
            <person name="Binder M."/>
            <person name="Bloem J."/>
            <person name="Labutti K."/>
            <person name="Salamov A."/>
            <person name="Andreopoulos B."/>
            <person name="Baker S."/>
            <person name="Barry K."/>
            <person name="Bills G."/>
            <person name="Bluhm B."/>
            <person name="Cannon C."/>
            <person name="Castanera R."/>
            <person name="Culley D."/>
            <person name="Daum C."/>
            <person name="Ezra D."/>
            <person name="Gonzalez J."/>
            <person name="Henrissat B."/>
            <person name="Kuo A."/>
            <person name="Liang C."/>
            <person name="Lipzen A."/>
            <person name="Lutzoni F."/>
            <person name="Magnuson J."/>
            <person name="Mondo S."/>
            <person name="Nolan M."/>
            <person name="Ohm R."/>
            <person name="Pangilinan J."/>
            <person name="Park H.-J."/>
            <person name="Ramirez L."/>
            <person name="Alfaro M."/>
            <person name="Sun H."/>
            <person name="Tritt A."/>
            <person name="Yoshinaga Y."/>
            <person name="Zwiers L.-H."/>
            <person name="Turgeon B."/>
            <person name="Goodwin S."/>
            <person name="Spatafora J."/>
            <person name="Crous P."/>
            <person name="Grigoriev I."/>
        </authorList>
    </citation>
    <scope>NUCLEOTIDE SEQUENCE</scope>
    <source>
        <strain evidence="8">CBS 116435</strain>
    </source>
</reference>
<feature type="compositionally biased region" description="Basic and acidic residues" evidence="6">
    <location>
        <begin position="187"/>
        <end position="199"/>
    </location>
</feature>
<evidence type="ECO:0000256" key="1">
    <source>
        <dbReference type="ARBA" id="ARBA00004123"/>
    </source>
</evidence>
<dbReference type="PROSITE" id="PS51917">
    <property type="entry name" value="PRU"/>
    <property type="match status" value="1"/>
</dbReference>
<evidence type="ECO:0000313" key="8">
    <source>
        <dbReference type="EMBL" id="KAF2722773.1"/>
    </source>
</evidence>
<dbReference type="EMBL" id="MU003780">
    <property type="protein sequence ID" value="KAF2722773.1"/>
    <property type="molecule type" value="Genomic_DNA"/>
</dbReference>
<dbReference type="GO" id="GO:0005634">
    <property type="term" value="C:nucleus"/>
    <property type="evidence" value="ECO:0007669"/>
    <property type="project" value="UniProtKB-SubCell"/>
</dbReference>
<dbReference type="GO" id="GO:0070628">
    <property type="term" value="F:proteasome binding"/>
    <property type="evidence" value="ECO:0007669"/>
    <property type="project" value="TreeGrafter"/>
</dbReference>
<name>A0A9P4URF9_9PEZI</name>
<keyword evidence="4" id="KW-0647">Proteasome</keyword>
<feature type="domain" description="Pru" evidence="7">
    <location>
        <begin position="1"/>
        <end position="136"/>
    </location>
</feature>
<dbReference type="PANTHER" id="PTHR12225">
    <property type="entry name" value="ADHESION REGULATING MOLECULE 1 110 KDA CELL MEMBRANE GLYCOPROTEIN"/>
    <property type="match status" value="1"/>
</dbReference>
<evidence type="ECO:0000256" key="6">
    <source>
        <dbReference type="SAM" id="MobiDB-lite"/>
    </source>
</evidence>
<dbReference type="PANTHER" id="PTHR12225:SF0">
    <property type="entry name" value="PROTEASOMAL UBIQUITIN RECEPTOR ADRM1"/>
    <property type="match status" value="1"/>
</dbReference>
<dbReference type="GO" id="GO:0005737">
    <property type="term" value="C:cytoplasm"/>
    <property type="evidence" value="ECO:0007669"/>
    <property type="project" value="UniProtKB-SubCell"/>
</dbReference>
<keyword evidence="9" id="KW-1185">Reference proteome</keyword>
<dbReference type="AlphaFoldDB" id="A0A9P4URF9"/>
<gene>
    <name evidence="8" type="ORF">K431DRAFT_311465</name>
</gene>
<dbReference type="InterPro" id="IPR038633">
    <property type="entry name" value="Rpn13/ADRM1_Pru_sf"/>
</dbReference>
<dbReference type="Pfam" id="PF04683">
    <property type="entry name" value="Rpn13_ADRM1_Pru"/>
    <property type="match status" value="1"/>
</dbReference>
<evidence type="ECO:0000259" key="7">
    <source>
        <dbReference type="PROSITE" id="PS51917"/>
    </source>
</evidence>
<dbReference type="InterPro" id="IPR038108">
    <property type="entry name" value="RPN13_DEUBAD_sf"/>
</dbReference>
<feature type="region of interest" description="Disordered" evidence="6">
    <location>
        <begin position="144"/>
        <end position="214"/>
    </location>
</feature>
<sequence length="398" mass="42170">MSDSPLITFKAGKCENAPGSKKVTAVPTPGYLYLYSEDELIHFCWRPRNSPSTEPEVDLLMVPGDGTFSPVLKEPGAEDLHSPTSGRIFVLRFASSGEKRYFWMQSRSQHRDGTASWFSERDQRLGQIVDSLLQGEDVDIEQEVEEIRRGGGGNSGGDDTDMMDADQPPEHHRQGSGGAGPDATGADPRDEGEASREGGADGGRAASGQQQAPQDTDAIVQNFLRSLQQGGQSSGSPQQQQQAVDKPFTSLPELLPSSTTIPYIDLASSDHVDRLCTFLPPEVFLLAQESADSFSSAKATPAAAEAAIAALSQSQKKDIIKRALRSPQFQQSLGSLTVALRDGGLPMIGDALGLKVANGGLIRGGSMPLGGGEAVEAFVQGVRGAVEEEEAKKGSSGN</sequence>
<evidence type="ECO:0000313" key="9">
    <source>
        <dbReference type="Proteomes" id="UP000799441"/>
    </source>
</evidence>
<dbReference type="InterPro" id="IPR044868">
    <property type="entry name" value="Rpn13/ADRM1_Pru"/>
</dbReference>
<dbReference type="OrthoDB" id="340431at2759"/>
<dbReference type="Gene3D" id="1.10.2020.20">
    <property type="match status" value="1"/>
</dbReference>
<keyword evidence="5" id="KW-0539">Nucleus</keyword>
<accession>A0A9P4URF9</accession>
<dbReference type="InterPro" id="IPR006773">
    <property type="entry name" value="Rpn13/ADRM1"/>
</dbReference>
<keyword evidence="3" id="KW-0963">Cytoplasm</keyword>
<evidence type="ECO:0000256" key="5">
    <source>
        <dbReference type="ARBA" id="ARBA00023242"/>
    </source>
</evidence>